<dbReference type="Proteomes" id="UP000182544">
    <property type="component" value="Unassembled WGS sequence"/>
</dbReference>
<dbReference type="PANTHER" id="PTHR43708:SF3">
    <property type="entry name" value="OXIDOREDUCTASE"/>
    <property type="match status" value="1"/>
</dbReference>
<sequence>MSNKIRLGILGGGGDSLIGVLHRIASSMHDKYQIVGGVFNPVWEENIGFAEKISLPTNRIYKDFDTLVEEELKLPVEERMQIVSILTPNFLHFPMAKKLLENGFNVICEKPMTTTYEEAKILNATLKKSKTIFAITYTYTGYPMVRQMREMILNGELGNIQRVDAQYYQGWINPVIHDKEQRANTWRLDPKKGGISCCIGDIGTHAFDMLEYVSGLKIESILADLNYLYPDNKMDIDGTVLLRCSNDVRGVICTSQIATGEENSFIVKIYGDKAGLKWEQENPNFLYLMEDGQPLRVLKPGHSYNSQLSLDGSKLPPGHPEGIFDSMGNIYKGIAKAINNEPYNHGEFPTIIDGVRGMGFIEKAVESHQKGNVWVEIENVD</sequence>
<dbReference type="PANTHER" id="PTHR43708">
    <property type="entry name" value="CONSERVED EXPRESSED OXIDOREDUCTASE (EUROFUNG)"/>
    <property type="match status" value="1"/>
</dbReference>
<proteinExistence type="predicted"/>
<dbReference type="Gene3D" id="3.30.360.10">
    <property type="entry name" value="Dihydrodipicolinate Reductase, domain 2"/>
    <property type="match status" value="1"/>
</dbReference>
<dbReference type="InterPro" id="IPR051317">
    <property type="entry name" value="Gfo/Idh/MocA_oxidoreduct"/>
</dbReference>
<feature type="domain" description="GFO/IDH/MocA-like oxidoreductase" evidence="2">
    <location>
        <begin position="145"/>
        <end position="276"/>
    </location>
</feature>
<dbReference type="STRING" id="369401.SAMN05428642_1011252"/>
<evidence type="ECO:0000259" key="1">
    <source>
        <dbReference type="Pfam" id="PF01408"/>
    </source>
</evidence>
<dbReference type="GO" id="GO:0000166">
    <property type="term" value="F:nucleotide binding"/>
    <property type="evidence" value="ECO:0007669"/>
    <property type="project" value="InterPro"/>
</dbReference>
<dbReference type="OrthoDB" id="9815825at2"/>
<protein>
    <submittedName>
        <fullName evidence="3">Predicted dehydrogenase</fullName>
    </submittedName>
</protein>
<dbReference type="InterPro" id="IPR036291">
    <property type="entry name" value="NAD(P)-bd_dom_sf"/>
</dbReference>
<organism evidence="3 4">
    <name type="scientific">Flaviramulus basaltis</name>
    <dbReference type="NCBI Taxonomy" id="369401"/>
    <lineage>
        <taxon>Bacteria</taxon>
        <taxon>Pseudomonadati</taxon>
        <taxon>Bacteroidota</taxon>
        <taxon>Flavobacteriia</taxon>
        <taxon>Flavobacteriales</taxon>
        <taxon>Flavobacteriaceae</taxon>
        <taxon>Flaviramulus</taxon>
    </lineage>
</organism>
<gene>
    <name evidence="3" type="ORF">SAMN05428642_1011252</name>
</gene>
<accession>A0A1K2IEW4</accession>
<evidence type="ECO:0000313" key="4">
    <source>
        <dbReference type="Proteomes" id="UP000182544"/>
    </source>
</evidence>
<reference evidence="3 4" key="1">
    <citation type="submission" date="2016-10" db="EMBL/GenBank/DDBJ databases">
        <authorList>
            <person name="de Groot N.N."/>
        </authorList>
    </citation>
    <scope>NUCLEOTIDE SEQUENCE [LARGE SCALE GENOMIC DNA]</scope>
    <source>
        <strain evidence="3 4">DSM 18180</strain>
    </source>
</reference>
<dbReference type="SUPFAM" id="SSF51735">
    <property type="entry name" value="NAD(P)-binding Rossmann-fold domains"/>
    <property type="match status" value="1"/>
</dbReference>
<dbReference type="EMBL" id="FPKV01000001">
    <property type="protein sequence ID" value="SFZ90927.1"/>
    <property type="molecule type" value="Genomic_DNA"/>
</dbReference>
<feature type="domain" description="Gfo/Idh/MocA-like oxidoreductase N-terminal" evidence="1">
    <location>
        <begin position="6"/>
        <end position="135"/>
    </location>
</feature>
<dbReference type="RefSeq" id="WP_072400841.1">
    <property type="nucleotide sequence ID" value="NZ_FPKV01000001.1"/>
</dbReference>
<dbReference type="SUPFAM" id="SSF55347">
    <property type="entry name" value="Glyceraldehyde-3-phosphate dehydrogenase-like, C-terminal domain"/>
    <property type="match status" value="1"/>
</dbReference>
<dbReference type="Gene3D" id="3.40.50.720">
    <property type="entry name" value="NAD(P)-binding Rossmann-like Domain"/>
    <property type="match status" value="1"/>
</dbReference>
<evidence type="ECO:0000259" key="2">
    <source>
        <dbReference type="Pfam" id="PF22725"/>
    </source>
</evidence>
<dbReference type="Pfam" id="PF01408">
    <property type="entry name" value="GFO_IDH_MocA"/>
    <property type="match status" value="1"/>
</dbReference>
<dbReference type="Pfam" id="PF22725">
    <property type="entry name" value="GFO_IDH_MocA_C3"/>
    <property type="match status" value="1"/>
</dbReference>
<dbReference type="AlphaFoldDB" id="A0A1K2IEW4"/>
<dbReference type="InterPro" id="IPR055170">
    <property type="entry name" value="GFO_IDH_MocA-like_dom"/>
</dbReference>
<evidence type="ECO:0000313" key="3">
    <source>
        <dbReference type="EMBL" id="SFZ90927.1"/>
    </source>
</evidence>
<dbReference type="InterPro" id="IPR000683">
    <property type="entry name" value="Gfo/Idh/MocA-like_OxRdtase_N"/>
</dbReference>
<keyword evidence="4" id="KW-1185">Reference proteome</keyword>
<name>A0A1K2IEW4_9FLAO</name>